<comment type="similarity">
    <text evidence="2 10">Belongs to the cation transport ATPase (P-type) (TC 3.A.3) family. Type IB subfamily.</text>
</comment>
<feature type="transmembrane region" description="Helical" evidence="10">
    <location>
        <begin position="382"/>
        <end position="402"/>
    </location>
</feature>
<dbReference type="Gene3D" id="2.70.150.10">
    <property type="entry name" value="Calcium-transporting ATPase, cytoplasmic transduction domain A"/>
    <property type="match status" value="1"/>
</dbReference>
<dbReference type="SFLD" id="SFLDF00027">
    <property type="entry name" value="p-type_atpase"/>
    <property type="match status" value="1"/>
</dbReference>
<dbReference type="SFLD" id="SFLDG00002">
    <property type="entry name" value="C1.7:_P-type_atpase_like"/>
    <property type="match status" value="1"/>
</dbReference>
<evidence type="ECO:0000256" key="9">
    <source>
        <dbReference type="ARBA" id="ARBA00023136"/>
    </source>
</evidence>
<feature type="domain" description="HMA" evidence="11">
    <location>
        <begin position="5"/>
        <end position="69"/>
    </location>
</feature>
<keyword evidence="13" id="KW-1185">Reference proteome</keyword>
<evidence type="ECO:0000256" key="1">
    <source>
        <dbReference type="ARBA" id="ARBA00004651"/>
    </source>
</evidence>
<comment type="subcellular location">
    <subcellularLocation>
        <location evidence="1">Cell membrane</location>
        <topology evidence="1">Multi-pass membrane protein</topology>
    </subcellularLocation>
</comment>
<dbReference type="NCBIfam" id="TIGR01494">
    <property type="entry name" value="ATPase_P-type"/>
    <property type="match status" value="1"/>
</dbReference>
<dbReference type="PRINTS" id="PR00120">
    <property type="entry name" value="HATPASE"/>
</dbReference>
<dbReference type="OrthoDB" id="7059309at2"/>
<evidence type="ECO:0000256" key="6">
    <source>
        <dbReference type="ARBA" id="ARBA00022840"/>
    </source>
</evidence>
<keyword evidence="10" id="KW-1003">Cell membrane</keyword>
<dbReference type="SUPFAM" id="SSF81665">
    <property type="entry name" value="Calcium ATPase, transmembrane domain M"/>
    <property type="match status" value="1"/>
</dbReference>
<dbReference type="PANTHER" id="PTHR43520">
    <property type="entry name" value="ATP7, ISOFORM B"/>
    <property type="match status" value="1"/>
</dbReference>
<dbReference type="SFLD" id="SFLDS00003">
    <property type="entry name" value="Haloacid_Dehalogenase"/>
    <property type="match status" value="1"/>
</dbReference>
<name>A0A4R8A365_9ACTN</name>
<organism evidence="12 13">
    <name type="scientific">Kribbella kalugense</name>
    <dbReference type="NCBI Taxonomy" id="2512221"/>
    <lineage>
        <taxon>Bacteria</taxon>
        <taxon>Bacillati</taxon>
        <taxon>Actinomycetota</taxon>
        <taxon>Actinomycetes</taxon>
        <taxon>Propionibacteriales</taxon>
        <taxon>Kribbellaceae</taxon>
        <taxon>Kribbella</taxon>
    </lineage>
</organism>
<keyword evidence="8 10" id="KW-1133">Transmembrane helix</keyword>
<evidence type="ECO:0000256" key="5">
    <source>
        <dbReference type="ARBA" id="ARBA00022741"/>
    </source>
</evidence>
<dbReference type="GO" id="GO:0043682">
    <property type="term" value="F:P-type divalent copper transporter activity"/>
    <property type="evidence" value="ECO:0007669"/>
    <property type="project" value="TreeGrafter"/>
</dbReference>
<dbReference type="PROSITE" id="PS01047">
    <property type="entry name" value="HMA_1"/>
    <property type="match status" value="1"/>
</dbReference>
<dbReference type="InterPro" id="IPR023299">
    <property type="entry name" value="ATPase_P-typ_cyto_dom_N"/>
</dbReference>
<evidence type="ECO:0000256" key="10">
    <source>
        <dbReference type="RuleBase" id="RU362081"/>
    </source>
</evidence>
<protein>
    <submittedName>
        <fullName evidence="12">Cu+-exporting ATPase</fullName>
    </submittedName>
</protein>
<dbReference type="GO" id="GO:0005507">
    <property type="term" value="F:copper ion binding"/>
    <property type="evidence" value="ECO:0007669"/>
    <property type="project" value="TreeGrafter"/>
</dbReference>
<dbReference type="PROSITE" id="PS00154">
    <property type="entry name" value="ATPASE_E1_E2"/>
    <property type="match status" value="1"/>
</dbReference>
<feature type="transmembrane region" description="Helical" evidence="10">
    <location>
        <begin position="160"/>
        <end position="181"/>
    </location>
</feature>
<evidence type="ECO:0000256" key="3">
    <source>
        <dbReference type="ARBA" id="ARBA00022692"/>
    </source>
</evidence>
<sequence>MTQASTVELLVGGMTCAACANRVERALNKLDGVTASVNYATERAIVTGTGPDLADRASNAVDRAGYDAILRDPESADELAEQLTVKRVTALRRRMIVAILLAIPLMDATIVLAAVPSFRFPGWEIVSLLVALPVVTWAAYPFHRATIRNLRHRAVSMDTLVSLGIAVSFGWAAVSVLWPGASTSSGSHWPGLSSIPLDTGALYLDVAAGMTVFQLAGRYFETRSRRRAADVFGALSRLATPTARVRRDGAEVDVPTGQVVKGDVVIVKAGEIVPVDGTVVEGTAAVDTSVVTGEPLPRSVRAGDSVIGGTISTDGRLVLTATAVGAHTQLAQMAAVAEQAQERKARIQHTVDRIIVWFVPSVIGLAIAVTVAWILSGASVQQAVGVGISVLVIACPCALGLATPTALMVGIGHGATLGILIKGQDALEASGVIDTIVLDKTGTLTTGELVVESITPTADLSEHDLLRYVASIEHNSEHPIARAIERRATTDSITPAPVTHFKVHPGQGATGKVNGHQVTVGNRTLLQTEGIAPLPDSAPSNASVVYVAVDGRVVGWFGVADRLRASAAAAVETLHRQKLRTILLTGDSEVVARSVAGALGIDDVRAGVLPADKAAVIEQLRADGHRVAMVGDGINDAAALATADLGLAVVTGTDIALKSADIILVRDDLRVIPDAVALARRTRQTIHRNLIWAFGYNVAAVPIAAAGLLNPLVAAAAMSLSSLFVTYNSLRLRDFGTDPD</sequence>
<keyword evidence="9 10" id="KW-0472">Membrane</keyword>
<keyword evidence="3 10" id="KW-0812">Transmembrane</keyword>
<keyword evidence="5 10" id="KW-0547">Nucleotide-binding</keyword>
<dbReference type="GO" id="GO:0055070">
    <property type="term" value="P:copper ion homeostasis"/>
    <property type="evidence" value="ECO:0007669"/>
    <property type="project" value="TreeGrafter"/>
</dbReference>
<feature type="transmembrane region" description="Helical" evidence="10">
    <location>
        <begin position="690"/>
        <end position="706"/>
    </location>
</feature>
<dbReference type="RefSeq" id="WP_134116624.1">
    <property type="nucleotide sequence ID" value="NZ_SODF01000001.1"/>
</dbReference>
<dbReference type="SUPFAM" id="SSF55008">
    <property type="entry name" value="HMA, heavy metal-associated domain"/>
    <property type="match status" value="1"/>
</dbReference>
<dbReference type="CDD" id="cd00371">
    <property type="entry name" value="HMA"/>
    <property type="match status" value="1"/>
</dbReference>
<dbReference type="Pfam" id="PF00403">
    <property type="entry name" value="HMA"/>
    <property type="match status" value="1"/>
</dbReference>
<dbReference type="GO" id="GO:0005524">
    <property type="term" value="F:ATP binding"/>
    <property type="evidence" value="ECO:0007669"/>
    <property type="project" value="UniProtKB-UniRule"/>
</dbReference>
<dbReference type="InterPro" id="IPR023298">
    <property type="entry name" value="ATPase_P-typ_TM_dom_sf"/>
</dbReference>
<evidence type="ECO:0000256" key="8">
    <source>
        <dbReference type="ARBA" id="ARBA00022989"/>
    </source>
</evidence>
<evidence type="ECO:0000259" key="11">
    <source>
        <dbReference type="PROSITE" id="PS50846"/>
    </source>
</evidence>
<evidence type="ECO:0000256" key="4">
    <source>
        <dbReference type="ARBA" id="ARBA00022723"/>
    </source>
</evidence>
<evidence type="ECO:0000256" key="7">
    <source>
        <dbReference type="ARBA" id="ARBA00022967"/>
    </source>
</evidence>
<dbReference type="NCBIfam" id="TIGR01511">
    <property type="entry name" value="ATPase-IB1_Cu"/>
    <property type="match status" value="1"/>
</dbReference>
<proteinExistence type="inferred from homology"/>
<comment type="caution">
    <text evidence="12">The sequence shown here is derived from an EMBL/GenBank/DDBJ whole genome shotgun (WGS) entry which is preliminary data.</text>
</comment>
<feature type="transmembrane region" description="Helical" evidence="10">
    <location>
        <begin position="121"/>
        <end position="140"/>
    </location>
</feature>
<dbReference type="GO" id="GO:0016887">
    <property type="term" value="F:ATP hydrolysis activity"/>
    <property type="evidence" value="ECO:0007669"/>
    <property type="project" value="InterPro"/>
</dbReference>
<dbReference type="Pfam" id="PF00702">
    <property type="entry name" value="Hydrolase"/>
    <property type="match status" value="1"/>
</dbReference>
<feature type="transmembrane region" description="Helical" evidence="10">
    <location>
        <begin position="354"/>
        <end position="376"/>
    </location>
</feature>
<dbReference type="InterPro" id="IPR018303">
    <property type="entry name" value="ATPase_P-typ_P_site"/>
</dbReference>
<dbReference type="InterPro" id="IPR036412">
    <property type="entry name" value="HAD-like_sf"/>
</dbReference>
<dbReference type="Pfam" id="PF00122">
    <property type="entry name" value="E1-E2_ATPase"/>
    <property type="match status" value="1"/>
</dbReference>
<keyword evidence="4 10" id="KW-0479">Metal-binding</keyword>
<dbReference type="PRINTS" id="PR00119">
    <property type="entry name" value="CATATPASE"/>
</dbReference>
<dbReference type="InterPro" id="IPR017969">
    <property type="entry name" value="Heavy-metal-associated_CS"/>
</dbReference>
<dbReference type="SUPFAM" id="SSF56784">
    <property type="entry name" value="HAD-like"/>
    <property type="match status" value="1"/>
</dbReference>
<dbReference type="PROSITE" id="PS50846">
    <property type="entry name" value="HMA_2"/>
    <property type="match status" value="1"/>
</dbReference>
<gene>
    <name evidence="12" type="ORF">EV650_1467</name>
</gene>
<dbReference type="InterPro" id="IPR006121">
    <property type="entry name" value="HMA_dom"/>
</dbReference>
<feature type="transmembrane region" description="Helical" evidence="10">
    <location>
        <begin position="95"/>
        <end position="115"/>
    </location>
</feature>
<dbReference type="EMBL" id="SODF01000001">
    <property type="protein sequence ID" value="TDW22630.1"/>
    <property type="molecule type" value="Genomic_DNA"/>
</dbReference>
<evidence type="ECO:0000256" key="2">
    <source>
        <dbReference type="ARBA" id="ARBA00006024"/>
    </source>
</evidence>
<dbReference type="Gene3D" id="3.40.50.1000">
    <property type="entry name" value="HAD superfamily/HAD-like"/>
    <property type="match status" value="1"/>
</dbReference>
<dbReference type="Gene3D" id="3.30.70.100">
    <property type="match status" value="1"/>
</dbReference>
<accession>A0A4R8A365</accession>
<keyword evidence="7" id="KW-1278">Translocase</keyword>
<dbReference type="AlphaFoldDB" id="A0A4R8A365"/>
<dbReference type="InterPro" id="IPR059000">
    <property type="entry name" value="ATPase_P-type_domA"/>
</dbReference>
<dbReference type="InterPro" id="IPR001757">
    <property type="entry name" value="P_typ_ATPase"/>
</dbReference>
<dbReference type="SUPFAM" id="SSF81653">
    <property type="entry name" value="Calcium ATPase, transduction domain A"/>
    <property type="match status" value="1"/>
</dbReference>
<dbReference type="CDD" id="cd02094">
    <property type="entry name" value="P-type_ATPase_Cu-like"/>
    <property type="match status" value="1"/>
</dbReference>
<feature type="transmembrane region" description="Helical" evidence="10">
    <location>
        <begin position="201"/>
        <end position="220"/>
    </location>
</feature>
<dbReference type="InterPro" id="IPR027256">
    <property type="entry name" value="P-typ_ATPase_IB"/>
</dbReference>
<dbReference type="Proteomes" id="UP000295447">
    <property type="component" value="Unassembled WGS sequence"/>
</dbReference>
<evidence type="ECO:0000313" key="13">
    <source>
        <dbReference type="Proteomes" id="UP000295447"/>
    </source>
</evidence>
<keyword evidence="6 10" id="KW-0067">ATP-binding</keyword>
<dbReference type="NCBIfam" id="TIGR01525">
    <property type="entry name" value="ATPase-IB_hvy"/>
    <property type="match status" value="1"/>
</dbReference>
<dbReference type="InterPro" id="IPR036163">
    <property type="entry name" value="HMA_dom_sf"/>
</dbReference>
<dbReference type="PANTHER" id="PTHR43520:SF8">
    <property type="entry name" value="P-TYPE CU(+) TRANSPORTER"/>
    <property type="match status" value="1"/>
</dbReference>
<dbReference type="Gene3D" id="3.40.1110.10">
    <property type="entry name" value="Calcium-transporting ATPase, cytoplasmic domain N"/>
    <property type="match status" value="1"/>
</dbReference>
<dbReference type="GO" id="GO:0005886">
    <property type="term" value="C:plasma membrane"/>
    <property type="evidence" value="ECO:0007669"/>
    <property type="project" value="UniProtKB-SubCell"/>
</dbReference>
<dbReference type="InterPro" id="IPR044492">
    <property type="entry name" value="P_typ_ATPase_HD_dom"/>
</dbReference>
<dbReference type="InterPro" id="IPR008250">
    <property type="entry name" value="ATPase_P-typ_transduc_dom_A_sf"/>
</dbReference>
<dbReference type="InterPro" id="IPR023214">
    <property type="entry name" value="HAD_sf"/>
</dbReference>
<evidence type="ECO:0000313" key="12">
    <source>
        <dbReference type="EMBL" id="TDW22630.1"/>
    </source>
</evidence>
<reference evidence="12 13" key="1">
    <citation type="submission" date="2019-03" db="EMBL/GenBank/DDBJ databases">
        <title>Genomic Encyclopedia of Type Strains, Phase III (KMG-III): the genomes of soil and plant-associated and newly described type strains.</title>
        <authorList>
            <person name="Whitman W."/>
        </authorList>
    </citation>
    <scope>NUCLEOTIDE SEQUENCE [LARGE SCALE GENOMIC DNA]</scope>
    <source>
        <strain evidence="12 13">VKM Ac-2570</strain>
    </source>
</reference>